<dbReference type="AlphaFoldDB" id="A0AAD7Y454"/>
<organism evidence="2 3">
    <name type="scientific">Lichtheimia ornata</name>
    <dbReference type="NCBI Taxonomy" id="688661"/>
    <lineage>
        <taxon>Eukaryota</taxon>
        <taxon>Fungi</taxon>
        <taxon>Fungi incertae sedis</taxon>
        <taxon>Mucoromycota</taxon>
        <taxon>Mucoromycotina</taxon>
        <taxon>Mucoromycetes</taxon>
        <taxon>Mucorales</taxon>
        <taxon>Lichtheimiaceae</taxon>
        <taxon>Lichtheimia</taxon>
    </lineage>
</organism>
<name>A0AAD7Y454_9FUNG</name>
<feature type="region of interest" description="Disordered" evidence="1">
    <location>
        <begin position="415"/>
        <end position="466"/>
    </location>
</feature>
<dbReference type="EMBL" id="JARTCD010000002">
    <property type="protein sequence ID" value="KAJ8663474.1"/>
    <property type="molecule type" value="Genomic_DNA"/>
</dbReference>
<feature type="compositionally biased region" description="Low complexity" evidence="1">
    <location>
        <begin position="374"/>
        <end position="388"/>
    </location>
</feature>
<feature type="compositionally biased region" description="Polar residues" evidence="1">
    <location>
        <begin position="267"/>
        <end position="277"/>
    </location>
</feature>
<sequence>MGRNKNNNNNGPEAARMASWAGSQFSLMSPTPVEPNHNNKKLLGFGGSSTKVLTMMESGLETIEHDDLKQGSLYIVKIRNVSVALFEGWDDDMCCFAVLRSDSTPMRWSEARQVLLTLGPRDNANITGYRYIPGDFDAYDAFDEAGNPPVHLWTRHLRVNVPINWFSIFEEARRKQRNWMNEQNEEEYHYYPVEEDQVPANNKRRNKKKQDEAAAAAMNTPPETDKSSSRSGSGDEDAGDENASEDEQEHHTENEDEDDQEDAASTTSDTPKVTTPAESPKAPKSNATTTTTAPIKNNRGHSHTSKKEQPAVAAATPTPQSYQQQQQQQAVAQPQPPQQVINKPINKSEIPVASSPKYLNTPPASPINALPSNATAAAIQATRQQQQQSFEKNNNLFGSTDFAFPHNETQFSIQSSGFSDSVLSTSSSLGGINTAAHQQQQQQRAPVDDTAPAKSKRRSVQGLFRK</sequence>
<feature type="compositionally biased region" description="Polar residues" evidence="1">
    <location>
        <begin position="285"/>
        <end position="295"/>
    </location>
</feature>
<evidence type="ECO:0000256" key="1">
    <source>
        <dbReference type="SAM" id="MobiDB-lite"/>
    </source>
</evidence>
<feature type="compositionally biased region" description="Low complexity" evidence="1">
    <location>
        <begin position="415"/>
        <end position="428"/>
    </location>
</feature>
<keyword evidence="3" id="KW-1185">Reference proteome</keyword>
<comment type="caution">
    <text evidence="2">The sequence shown here is derived from an EMBL/GenBank/DDBJ whole genome shotgun (WGS) entry which is preliminary data.</text>
</comment>
<evidence type="ECO:0000313" key="2">
    <source>
        <dbReference type="EMBL" id="KAJ8663474.1"/>
    </source>
</evidence>
<protein>
    <submittedName>
        <fullName evidence="2">Uncharacterized protein</fullName>
    </submittedName>
</protein>
<feature type="region of interest" description="Disordered" evidence="1">
    <location>
        <begin position="190"/>
        <end position="403"/>
    </location>
</feature>
<dbReference type="GeneID" id="83208136"/>
<reference evidence="2 3" key="1">
    <citation type="submission" date="2023-03" db="EMBL/GenBank/DDBJ databases">
        <title>Genome sequence of Lichtheimia ornata CBS 291.66.</title>
        <authorList>
            <person name="Mohabir J.T."/>
            <person name="Shea T.P."/>
            <person name="Kurbessoian T."/>
            <person name="Berby B."/>
            <person name="Fontaine J."/>
            <person name="Livny J."/>
            <person name="Gnirke A."/>
            <person name="Stajich J.E."/>
            <person name="Cuomo C.A."/>
        </authorList>
    </citation>
    <scope>NUCLEOTIDE SEQUENCE [LARGE SCALE GENOMIC DNA]</scope>
    <source>
        <strain evidence="2">CBS 291.66</strain>
    </source>
</reference>
<feature type="compositionally biased region" description="Basic residues" evidence="1">
    <location>
        <begin position="454"/>
        <end position="466"/>
    </location>
</feature>
<gene>
    <name evidence="2" type="ORF">O0I10_000715</name>
</gene>
<feature type="compositionally biased region" description="Acidic residues" evidence="1">
    <location>
        <begin position="234"/>
        <end position="247"/>
    </location>
</feature>
<feature type="compositionally biased region" description="Low complexity" evidence="1">
    <location>
        <begin position="310"/>
        <end position="333"/>
    </location>
</feature>
<feature type="compositionally biased region" description="Polar residues" evidence="1">
    <location>
        <begin position="389"/>
        <end position="398"/>
    </location>
</feature>
<dbReference type="RefSeq" id="XP_058348386.1">
    <property type="nucleotide sequence ID" value="XM_058480822.1"/>
</dbReference>
<proteinExistence type="predicted"/>
<evidence type="ECO:0000313" key="3">
    <source>
        <dbReference type="Proteomes" id="UP001234581"/>
    </source>
</evidence>
<accession>A0AAD7Y454</accession>
<dbReference type="Proteomes" id="UP001234581">
    <property type="component" value="Unassembled WGS sequence"/>
</dbReference>